<dbReference type="RefSeq" id="WP_218603729.1">
    <property type="nucleotide sequence ID" value="NZ_JADQDJ010000153.1"/>
</dbReference>
<evidence type="ECO:0000259" key="2">
    <source>
        <dbReference type="Pfam" id="PF00724"/>
    </source>
</evidence>
<feature type="compositionally biased region" description="Basic residues" evidence="1">
    <location>
        <begin position="272"/>
        <end position="290"/>
    </location>
</feature>
<dbReference type="EMBL" id="JADQDK010000001">
    <property type="protein sequence ID" value="MBW0136048.1"/>
    <property type="molecule type" value="Genomic_DNA"/>
</dbReference>
<feature type="region of interest" description="Disordered" evidence="1">
    <location>
        <begin position="147"/>
        <end position="220"/>
    </location>
</feature>
<evidence type="ECO:0000313" key="3">
    <source>
        <dbReference type="EMBL" id="MBW0136048.1"/>
    </source>
</evidence>
<evidence type="ECO:0000313" key="4">
    <source>
        <dbReference type="Proteomes" id="UP000694287"/>
    </source>
</evidence>
<feature type="region of interest" description="Disordered" evidence="1">
    <location>
        <begin position="1"/>
        <end position="21"/>
    </location>
</feature>
<dbReference type="PANTHER" id="PTHR43303">
    <property type="entry name" value="NADPH DEHYDROGENASE C23G7.10C-RELATED"/>
    <property type="match status" value="1"/>
</dbReference>
<comment type="caution">
    <text evidence="3">The sequence shown here is derived from an EMBL/GenBank/DDBJ whole genome shotgun (WGS) entry which is preliminary data.</text>
</comment>
<dbReference type="InterPro" id="IPR001155">
    <property type="entry name" value="OxRdtase_FMN_N"/>
</dbReference>
<organism evidence="3 4">
    <name type="scientific">Pseudonocardia abyssalis</name>
    <dbReference type="NCBI Taxonomy" id="2792008"/>
    <lineage>
        <taxon>Bacteria</taxon>
        <taxon>Bacillati</taxon>
        <taxon>Actinomycetota</taxon>
        <taxon>Actinomycetes</taxon>
        <taxon>Pseudonocardiales</taxon>
        <taxon>Pseudonocardiaceae</taxon>
        <taxon>Pseudonocardia</taxon>
    </lineage>
</organism>
<name>A0ABS6UW47_9PSEU</name>
<feature type="compositionally biased region" description="Basic and acidic residues" evidence="1">
    <location>
        <begin position="188"/>
        <end position="201"/>
    </location>
</feature>
<keyword evidence="4" id="KW-1185">Reference proteome</keyword>
<dbReference type="PANTHER" id="PTHR43303:SF3">
    <property type="entry name" value="BLR3436 PROTEIN"/>
    <property type="match status" value="1"/>
</dbReference>
<sequence length="290" mass="30848">MPPVASAGPRSSSSDPARNSAADYVARLDRWLADRTSASGLDVADGTPPMFHPCTPRGMEPADRIVVSPPAQYSAVDGMPTDWHPVHLGGRAVGGAGLAMTETTCTSPDARITPGCPGIGNDEQAAAWARTVDFVHANSDAKIGVQLGHAGRGGSTKVMWQGVDDPRRGRLGDRRPVAGPPPVRRRGPAGDDARRHGTGDRRPRRRRPTRGDRIPQETGVPTMTVGAIASAEDANTIIAAGRAALCCLARPHLVDPYRTLDAAIEQDYRGHVPPKRYRPGRGARRRAQEP</sequence>
<accession>A0ABS6UW47</accession>
<protein>
    <recommendedName>
        <fullName evidence="2">NADH:flavin oxidoreductase/NADH oxidase N-terminal domain-containing protein</fullName>
    </recommendedName>
</protein>
<feature type="region of interest" description="Disordered" evidence="1">
    <location>
        <begin position="269"/>
        <end position="290"/>
    </location>
</feature>
<dbReference type="Pfam" id="PF00724">
    <property type="entry name" value="Oxidored_FMN"/>
    <property type="match status" value="1"/>
</dbReference>
<evidence type="ECO:0000256" key="1">
    <source>
        <dbReference type="SAM" id="MobiDB-lite"/>
    </source>
</evidence>
<dbReference type="Proteomes" id="UP000694287">
    <property type="component" value="Unassembled WGS sequence"/>
</dbReference>
<feature type="compositionally biased region" description="Basic and acidic residues" evidence="1">
    <location>
        <begin position="164"/>
        <end position="176"/>
    </location>
</feature>
<proteinExistence type="predicted"/>
<reference evidence="3 4" key="1">
    <citation type="submission" date="2020-11" db="EMBL/GenBank/DDBJ databases">
        <title>Pseudonocardia abyssalis sp. nov. and Pseudonocardia oceani sp. nov., description and phylogenomic analysis of two novel actinomycetes isolated from the deep Southern Ocean.</title>
        <authorList>
            <person name="Parra J."/>
        </authorList>
    </citation>
    <scope>NUCLEOTIDE SEQUENCE [LARGE SCALE GENOMIC DNA]</scope>
    <source>
        <strain evidence="3 4">KRD-168</strain>
    </source>
</reference>
<gene>
    <name evidence="3" type="ORF">I4I81_17515</name>
</gene>
<dbReference type="InterPro" id="IPR044152">
    <property type="entry name" value="YqjM-like"/>
</dbReference>
<feature type="domain" description="NADH:flavin oxidoreductase/NADH oxidase N-terminal" evidence="2">
    <location>
        <begin position="50"/>
        <end position="153"/>
    </location>
</feature>